<dbReference type="Gene3D" id="3.30.710.10">
    <property type="entry name" value="Potassium Channel Kv1.1, Chain A"/>
    <property type="match status" value="1"/>
</dbReference>
<dbReference type="Proteomes" id="UP000614601">
    <property type="component" value="Unassembled WGS sequence"/>
</dbReference>
<sequence>MQTNEYDMFYSDMAEVCLKRLEEKRVNCQPSSSSVERPFKLLVKNEVFTVDSKKLSKLSPIFALMCYGRDFEGGRELAREIVDENSSDIATFLQCLQDHHKINEWNVPVLLRLSNKYQVESLTKACCSYLETTNLENVKPDQVLTLLISAHDHHLPKSTISPIILRLAQESRTVYTRLRLNRFLPANLYTAVIATNMNLTTLGSVAKMNGHFFRIDRNSISYKKALCSMCKKIVDSAECEGCKLTLCQNHWQTAGCHNEFGKKMLAQLKEQLVDVELDY</sequence>
<protein>
    <recommendedName>
        <fullName evidence="1">BTB domain-containing protein</fullName>
    </recommendedName>
</protein>
<dbReference type="EMBL" id="CAJFCW020000002">
    <property type="protein sequence ID" value="CAG9092805.1"/>
    <property type="molecule type" value="Genomic_DNA"/>
</dbReference>
<evidence type="ECO:0000259" key="1">
    <source>
        <dbReference type="SMART" id="SM00225"/>
    </source>
</evidence>
<keyword evidence="3" id="KW-1185">Reference proteome</keyword>
<dbReference type="SUPFAM" id="SSF54695">
    <property type="entry name" value="POZ domain"/>
    <property type="match status" value="1"/>
</dbReference>
<reference evidence="2" key="1">
    <citation type="submission" date="2020-09" db="EMBL/GenBank/DDBJ databases">
        <authorList>
            <person name="Kikuchi T."/>
        </authorList>
    </citation>
    <scope>NUCLEOTIDE SEQUENCE</scope>
    <source>
        <strain evidence="2">SH1</strain>
    </source>
</reference>
<dbReference type="Proteomes" id="UP000783686">
    <property type="component" value="Unassembled WGS sequence"/>
</dbReference>
<accession>A0A811K6Y4</accession>
<dbReference type="OrthoDB" id="5866012at2759"/>
<comment type="caution">
    <text evidence="2">The sequence shown here is derived from an EMBL/GenBank/DDBJ whole genome shotgun (WGS) entry which is preliminary data.</text>
</comment>
<dbReference type="InterPro" id="IPR011333">
    <property type="entry name" value="SKP1/BTB/POZ_sf"/>
</dbReference>
<feature type="domain" description="BTB" evidence="1">
    <location>
        <begin position="37"/>
        <end position="134"/>
    </location>
</feature>
<dbReference type="EMBL" id="CAJFDH010000002">
    <property type="protein sequence ID" value="CAD5211168.1"/>
    <property type="molecule type" value="Genomic_DNA"/>
</dbReference>
<dbReference type="SMART" id="SM00225">
    <property type="entry name" value="BTB"/>
    <property type="match status" value="1"/>
</dbReference>
<evidence type="ECO:0000313" key="2">
    <source>
        <dbReference type="EMBL" id="CAD5211168.1"/>
    </source>
</evidence>
<dbReference type="InterPro" id="IPR000210">
    <property type="entry name" value="BTB/POZ_dom"/>
</dbReference>
<name>A0A811K6Y4_9BILA</name>
<gene>
    <name evidence="2" type="ORF">BOKJ2_LOCUS3559</name>
</gene>
<evidence type="ECO:0000313" key="3">
    <source>
        <dbReference type="Proteomes" id="UP000614601"/>
    </source>
</evidence>
<dbReference type="AlphaFoldDB" id="A0A811K6Y4"/>
<organism evidence="2 3">
    <name type="scientific">Bursaphelenchus okinawaensis</name>
    <dbReference type="NCBI Taxonomy" id="465554"/>
    <lineage>
        <taxon>Eukaryota</taxon>
        <taxon>Metazoa</taxon>
        <taxon>Ecdysozoa</taxon>
        <taxon>Nematoda</taxon>
        <taxon>Chromadorea</taxon>
        <taxon>Rhabditida</taxon>
        <taxon>Tylenchina</taxon>
        <taxon>Tylenchomorpha</taxon>
        <taxon>Aphelenchoidea</taxon>
        <taxon>Aphelenchoididae</taxon>
        <taxon>Bursaphelenchus</taxon>
    </lineage>
</organism>
<dbReference type="Pfam" id="PF00651">
    <property type="entry name" value="BTB"/>
    <property type="match status" value="1"/>
</dbReference>
<proteinExistence type="predicted"/>